<dbReference type="EMBL" id="CP095073">
    <property type="protein sequence ID" value="UOQ46355.1"/>
    <property type="molecule type" value="Genomic_DNA"/>
</dbReference>
<dbReference type="Proteomes" id="UP000831787">
    <property type="component" value="Chromosome"/>
</dbReference>
<dbReference type="Pfam" id="PF00440">
    <property type="entry name" value="TetR_N"/>
    <property type="match status" value="1"/>
</dbReference>
<dbReference type="RefSeq" id="WP_244713506.1">
    <property type="nucleotide sequence ID" value="NZ_CP095073.1"/>
</dbReference>
<reference evidence="4 5" key="1">
    <citation type="submission" date="2022-04" db="EMBL/GenBank/DDBJ databases">
        <title>Halobacillus sp. isolated from saltern.</title>
        <authorList>
            <person name="Won M."/>
            <person name="Lee C.-M."/>
            <person name="Woen H.-Y."/>
            <person name="Kwon S.-W."/>
        </authorList>
    </citation>
    <scope>NUCLEOTIDE SEQUENCE [LARGE SCALE GENOMIC DNA]</scope>
    <source>
        <strain evidence="4 5">SSBR10-3</strain>
    </source>
</reference>
<dbReference type="InterPro" id="IPR050109">
    <property type="entry name" value="HTH-type_TetR-like_transc_reg"/>
</dbReference>
<proteinExistence type="predicted"/>
<dbReference type="PRINTS" id="PR00455">
    <property type="entry name" value="HTHTETR"/>
</dbReference>
<dbReference type="PROSITE" id="PS01081">
    <property type="entry name" value="HTH_TETR_1"/>
    <property type="match status" value="1"/>
</dbReference>
<evidence type="ECO:0000256" key="1">
    <source>
        <dbReference type="ARBA" id="ARBA00023125"/>
    </source>
</evidence>
<organism evidence="4 5">
    <name type="scientific">Halobacillus salinarum</name>
    <dbReference type="NCBI Taxonomy" id="2932257"/>
    <lineage>
        <taxon>Bacteria</taxon>
        <taxon>Bacillati</taxon>
        <taxon>Bacillota</taxon>
        <taxon>Bacilli</taxon>
        <taxon>Bacillales</taxon>
        <taxon>Bacillaceae</taxon>
        <taxon>Halobacillus</taxon>
    </lineage>
</organism>
<evidence type="ECO:0000256" key="2">
    <source>
        <dbReference type="PROSITE-ProRule" id="PRU00335"/>
    </source>
</evidence>
<dbReference type="PANTHER" id="PTHR30055:SF226">
    <property type="entry name" value="HTH-TYPE TRANSCRIPTIONAL REGULATOR PKSA"/>
    <property type="match status" value="1"/>
</dbReference>
<keyword evidence="1 2" id="KW-0238">DNA-binding</keyword>
<gene>
    <name evidence="4" type="ORF">MUN89_00380</name>
</gene>
<accession>A0ABY4EQV7</accession>
<sequence>MIDLFSRRNEKKQETREAIVQIAKQLFFEKGYDETTTEEIASKADIASGTLFNYFDTKADLLVEVFSEGLDEDLDDPEPGLSDEDLNKAASDLIYQYIYQRVKRYRFISQKMFKDLLITSISALKKKPELLKKFIGLDFMLVDNLIVFMNQLKEKGVLSSDFDSNQAAEVIYSCLAFEFLMCMYQEDLTFDDFLNGTKQKLQFIFS</sequence>
<keyword evidence="5" id="KW-1185">Reference proteome</keyword>
<evidence type="ECO:0000259" key="3">
    <source>
        <dbReference type="PROSITE" id="PS50977"/>
    </source>
</evidence>
<dbReference type="InterPro" id="IPR009057">
    <property type="entry name" value="Homeodomain-like_sf"/>
</dbReference>
<dbReference type="InterPro" id="IPR001647">
    <property type="entry name" value="HTH_TetR"/>
</dbReference>
<dbReference type="PROSITE" id="PS50977">
    <property type="entry name" value="HTH_TETR_2"/>
    <property type="match status" value="1"/>
</dbReference>
<protein>
    <submittedName>
        <fullName evidence="4">TetR/AcrR family transcriptional regulator</fullName>
    </submittedName>
</protein>
<name>A0ABY4EQV7_9BACI</name>
<evidence type="ECO:0000313" key="5">
    <source>
        <dbReference type="Proteomes" id="UP000831787"/>
    </source>
</evidence>
<evidence type="ECO:0000313" key="4">
    <source>
        <dbReference type="EMBL" id="UOQ46355.1"/>
    </source>
</evidence>
<dbReference type="PANTHER" id="PTHR30055">
    <property type="entry name" value="HTH-TYPE TRANSCRIPTIONAL REGULATOR RUTR"/>
    <property type="match status" value="1"/>
</dbReference>
<dbReference type="InterPro" id="IPR023772">
    <property type="entry name" value="DNA-bd_HTH_TetR-type_CS"/>
</dbReference>
<dbReference type="Gene3D" id="1.10.357.10">
    <property type="entry name" value="Tetracycline Repressor, domain 2"/>
    <property type="match status" value="1"/>
</dbReference>
<dbReference type="SUPFAM" id="SSF46689">
    <property type="entry name" value="Homeodomain-like"/>
    <property type="match status" value="1"/>
</dbReference>
<feature type="domain" description="HTH tetR-type" evidence="3">
    <location>
        <begin position="13"/>
        <end position="73"/>
    </location>
</feature>
<feature type="DNA-binding region" description="H-T-H motif" evidence="2">
    <location>
        <begin position="36"/>
        <end position="55"/>
    </location>
</feature>